<dbReference type="Pfam" id="PF07686">
    <property type="entry name" value="V-set"/>
    <property type="match status" value="1"/>
</dbReference>
<dbReference type="SUPFAM" id="SSF48726">
    <property type="entry name" value="Immunoglobulin"/>
    <property type="match status" value="1"/>
</dbReference>
<dbReference type="SMART" id="SM00409">
    <property type="entry name" value="IG"/>
    <property type="match status" value="1"/>
</dbReference>
<name>A0A669P2T7_PHACC</name>
<accession>A0A669P2T7</accession>
<evidence type="ECO:0000256" key="3">
    <source>
        <dbReference type="ARBA" id="ARBA00023180"/>
    </source>
</evidence>
<keyword evidence="4" id="KW-0393">Immunoglobulin domain</keyword>
<evidence type="ECO:0000256" key="2">
    <source>
        <dbReference type="ARBA" id="ARBA00023157"/>
    </source>
</evidence>
<feature type="domain" description="Ig-like" evidence="5">
    <location>
        <begin position="31"/>
        <end position="116"/>
    </location>
</feature>
<dbReference type="PROSITE" id="PS50835">
    <property type="entry name" value="IG_LIKE"/>
    <property type="match status" value="1"/>
</dbReference>
<proteinExistence type="predicted"/>
<dbReference type="Gene3D" id="2.60.40.10">
    <property type="entry name" value="Immunoglobulins"/>
    <property type="match status" value="1"/>
</dbReference>
<organism evidence="6 7">
    <name type="scientific">Phasianus colchicus</name>
    <name type="common">Common pheasant</name>
    <dbReference type="NCBI Taxonomy" id="9054"/>
    <lineage>
        <taxon>Eukaryota</taxon>
        <taxon>Metazoa</taxon>
        <taxon>Chordata</taxon>
        <taxon>Craniata</taxon>
        <taxon>Vertebrata</taxon>
        <taxon>Euteleostomi</taxon>
        <taxon>Archelosauria</taxon>
        <taxon>Archosauria</taxon>
        <taxon>Dinosauria</taxon>
        <taxon>Saurischia</taxon>
        <taxon>Theropoda</taxon>
        <taxon>Coelurosauria</taxon>
        <taxon>Aves</taxon>
        <taxon>Neognathae</taxon>
        <taxon>Galloanserae</taxon>
        <taxon>Galliformes</taxon>
        <taxon>Phasianidae</taxon>
        <taxon>Phasianinae</taxon>
        <taxon>Phasianus</taxon>
    </lineage>
</organism>
<keyword evidence="2" id="KW-1015">Disulfide bond</keyword>
<keyword evidence="3" id="KW-0325">Glycoprotein</keyword>
<keyword evidence="1" id="KW-0732">Signal</keyword>
<dbReference type="InterPro" id="IPR007110">
    <property type="entry name" value="Ig-like_dom"/>
</dbReference>
<dbReference type="InterPro" id="IPR013783">
    <property type="entry name" value="Ig-like_fold"/>
</dbReference>
<dbReference type="InterPro" id="IPR051755">
    <property type="entry name" value="Ig-like_CS_Receptor"/>
</dbReference>
<dbReference type="FunFam" id="2.60.40.10:FF:000295">
    <property type="entry name" value="Tyrosine-protein phosphatase non-receptor type substrate 1"/>
    <property type="match status" value="1"/>
</dbReference>
<evidence type="ECO:0000256" key="4">
    <source>
        <dbReference type="ARBA" id="ARBA00023319"/>
    </source>
</evidence>
<evidence type="ECO:0000313" key="6">
    <source>
        <dbReference type="Ensembl" id="ENSPCLP00000000438.1"/>
    </source>
</evidence>
<dbReference type="SMART" id="SM00406">
    <property type="entry name" value="IGv"/>
    <property type="match status" value="1"/>
</dbReference>
<evidence type="ECO:0000256" key="1">
    <source>
        <dbReference type="ARBA" id="ARBA00022729"/>
    </source>
</evidence>
<keyword evidence="7" id="KW-1185">Reference proteome</keyword>
<evidence type="ECO:0000313" key="7">
    <source>
        <dbReference type="Proteomes" id="UP000472261"/>
    </source>
</evidence>
<dbReference type="InterPro" id="IPR003599">
    <property type="entry name" value="Ig_sub"/>
</dbReference>
<dbReference type="Ensembl" id="ENSPCLT00000000562.1">
    <property type="protein sequence ID" value="ENSPCLP00000000438.1"/>
    <property type="gene ID" value="ENSPCLG00000000374.1"/>
</dbReference>
<dbReference type="InterPro" id="IPR013106">
    <property type="entry name" value="Ig_V-set"/>
</dbReference>
<dbReference type="Proteomes" id="UP000472261">
    <property type="component" value="Unplaced"/>
</dbReference>
<reference evidence="6" key="2">
    <citation type="submission" date="2025-09" db="UniProtKB">
        <authorList>
            <consortium name="Ensembl"/>
        </authorList>
    </citation>
    <scope>IDENTIFICATION</scope>
</reference>
<dbReference type="InterPro" id="IPR036179">
    <property type="entry name" value="Ig-like_dom_sf"/>
</dbReference>
<reference evidence="6" key="1">
    <citation type="submission" date="2025-08" db="UniProtKB">
        <authorList>
            <consortium name="Ensembl"/>
        </authorList>
    </citation>
    <scope>IDENTIFICATION</scope>
</reference>
<evidence type="ECO:0000259" key="5">
    <source>
        <dbReference type="PROSITE" id="PS50835"/>
    </source>
</evidence>
<sequence>SHLPACFYPQPSTFLYNFLSLSPGVGAQKYPDFKLQQSQGPVVVIKGEMLTLNCTVSESGPVGPVNWLKDQGSSNQTIYDQKGSSQRVMRAVNVSETDFTIHIRDVRLEDAGTYYCVKFRRNTSGDEVFKSGGARPPALARRPLGPQRLVRAGSAVLTGPELDLDPLISLSRFINRERGFC</sequence>
<dbReference type="PANTHER" id="PTHR19971">
    <property type="entry name" value="SIGNAL-REGULATORY PROTEIN BETA"/>
    <property type="match status" value="1"/>
</dbReference>
<protein>
    <recommendedName>
        <fullName evidence="5">Ig-like domain-containing protein</fullName>
    </recommendedName>
</protein>
<dbReference type="AlphaFoldDB" id="A0A669P2T7"/>